<comment type="caution">
    <text evidence="6">The sequence shown here is derived from an EMBL/GenBank/DDBJ whole genome shotgun (WGS) entry which is preliminary data.</text>
</comment>
<dbReference type="OrthoDB" id="9773571at2"/>
<evidence type="ECO:0000313" key="6">
    <source>
        <dbReference type="EMBL" id="TEB11570.1"/>
    </source>
</evidence>
<dbReference type="Gene3D" id="3.40.50.150">
    <property type="entry name" value="Vaccinia Virus protein VP39"/>
    <property type="match status" value="2"/>
</dbReference>
<evidence type="ECO:0000256" key="1">
    <source>
        <dbReference type="ARBA" id="ARBA00006594"/>
    </source>
</evidence>
<dbReference type="PROSITE" id="PS00092">
    <property type="entry name" value="N6_MTASE"/>
    <property type="match status" value="1"/>
</dbReference>
<dbReference type="InterPro" id="IPR002941">
    <property type="entry name" value="DNA_methylase_N4/N6"/>
</dbReference>
<evidence type="ECO:0000256" key="2">
    <source>
        <dbReference type="ARBA" id="ARBA00022603"/>
    </source>
</evidence>
<evidence type="ECO:0000256" key="4">
    <source>
        <dbReference type="ARBA" id="ARBA00022747"/>
    </source>
</evidence>
<dbReference type="Pfam" id="PF01555">
    <property type="entry name" value="N6_N4_Mtase"/>
    <property type="match status" value="1"/>
</dbReference>
<dbReference type="InterPro" id="IPR029063">
    <property type="entry name" value="SAM-dependent_MTases_sf"/>
</dbReference>
<accession>A0A4Y7RS44</accession>
<dbReference type="RefSeq" id="WP_134213463.1">
    <property type="nucleotide sequence ID" value="NZ_QFFZ01000013.1"/>
</dbReference>
<name>A0A4Y7RS44_9FIRM</name>
<sequence>MAFKDTEQITMLDQKQDTKNQPVTCLGMTFENDEARRTYFTEELRKRLPELKQMEGFPVGEDEDILALSDPPYYTACPNPFIPDFIKQWEEAKKQLYGEDQEDHREPFAADVSEGKNDPIYNAHSYHTKVPHKAIMRYILHYTEPGDIVFDSFCGTGMTGVAAQMCGDRNMVMELGYQVKPDGTILREETDEDGKNTWVAFSKLGARRAVLNDLSPAATFIAKNYTQHGEVAEFQERISKALHAVKQKLGWMYETENTETGTSEELLFCVWSDVFLCPECGGDIPFCSTALNDVGKIEGNFHCPHCDIIVSKSSAEHAYETIYEPILNTTRLVSKSVPVEVCCKKKDTNSKYMRPVNQKDLEVLTRVQEFRLAWHPVNKMMFKDHAWGDQWRRGYHSDVTHDYHFFLKRPLAIIAEVRAQLADYLPGLFLITATMLGLSRLQRYTPGSTFPNMIRSGTLYIGSLHREWNALSWIEGKTKGITRMYEKVFNAMGQTVVTTQSASCLLCQPNSSADYIFLDPPFGDNLAYSELNFLWEGWLKVFTRQRDEAIVSKHQSKGLNEYRALMAACFKEAYRVLKPGRWMTVEFSNTRASVWNSIQTALAEAGFIVANLSALDKQQGSFNAITTPTSVKQDLVISAYKPNGGFEERFQKEASTEEGVWDFVRTHLKYLPVTRWQGSLLQIIPERDPRILFDQMVAYYVRKGYPVPISSQEFQIGLGQRFPERDGMYFLPDQVAEYDKKRLTVREILQLQLFVTDESSAIKWLKQQLSRKPQTFQELHPLFFKEISGWQKYEKPLELSELLEQNFLRYDGSGEVPGQIHSYLSTNFKDLRNLAKDDETLRSKGKDRWYVPDPNKQADLEKLREKSLLREFASYMEEMKKSKKKLKQFRTEAIRAGFKKAWGDNDYQTIVDIGRRLPESILQEDDKLLMYYDNAQIRLGML</sequence>
<evidence type="ECO:0000256" key="3">
    <source>
        <dbReference type="ARBA" id="ARBA00022679"/>
    </source>
</evidence>
<comment type="similarity">
    <text evidence="1">Belongs to the N(4)/N(6)-methyltransferase family.</text>
</comment>
<keyword evidence="3" id="KW-0808">Transferase</keyword>
<dbReference type="InterPro" id="IPR002052">
    <property type="entry name" value="DNA_methylase_N6_adenine_CS"/>
</dbReference>
<protein>
    <recommendedName>
        <fullName evidence="5">DNA methylase N-4/N-6 domain-containing protein</fullName>
    </recommendedName>
</protein>
<organism evidence="6 7">
    <name type="scientific">Pelotomaculum propionicicum</name>
    <dbReference type="NCBI Taxonomy" id="258475"/>
    <lineage>
        <taxon>Bacteria</taxon>
        <taxon>Bacillati</taxon>
        <taxon>Bacillota</taxon>
        <taxon>Clostridia</taxon>
        <taxon>Eubacteriales</taxon>
        <taxon>Desulfotomaculaceae</taxon>
        <taxon>Pelotomaculum</taxon>
    </lineage>
</organism>
<keyword evidence="4" id="KW-0680">Restriction system</keyword>
<dbReference type="SUPFAM" id="SSF53335">
    <property type="entry name" value="S-adenosyl-L-methionine-dependent methyltransferases"/>
    <property type="match status" value="2"/>
</dbReference>
<gene>
    <name evidence="6" type="ORF">Pmgp_01588</name>
</gene>
<keyword evidence="2" id="KW-0489">Methyltransferase</keyword>
<dbReference type="GO" id="GO:0008170">
    <property type="term" value="F:N-methyltransferase activity"/>
    <property type="evidence" value="ECO:0007669"/>
    <property type="project" value="InterPro"/>
</dbReference>
<dbReference type="GO" id="GO:0032259">
    <property type="term" value="P:methylation"/>
    <property type="evidence" value="ECO:0007669"/>
    <property type="project" value="UniProtKB-KW"/>
</dbReference>
<reference evidence="6 7" key="1">
    <citation type="journal article" date="2018" name="Environ. Microbiol.">
        <title>Novel energy conservation strategies and behaviour of Pelotomaculum schinkii driving syntrophic propionate catabolism.</title>
        <authorList>
            <person name="Hidalgo-Ahumada C.A.P."/>
            <person name="Nobu M.K."/>
            <person name="Narihiro T."/>
            <person name="Tamaki H."/>
            <person name="Liu W.T."/>
            <person name="Kamagata Y."/>
            <person name="Stams A.J.M."/>
            <person name="Imachi H."/>
            <person name="Sousa D.Z."/>
        </authorList>
    </citation>
    <scope>NUCLEOTIDE SEQUENCE [LARGE SCALE GENOMIC DNA]</scope>
    <source>
        <strain evidence="6 7">MGP</strain>
    </source>
</reference>
<dbReference type="AlphaFoldDB" id="A0A4Y7RS44"/>
<evidence type="ECO:0000313" key="7">
    <source>
        <dbReference type="Proteomes" id="UP000297597"/>
    </source>
</evidence>
<proteinExistence type="inferred from homology"/>
<dbReference type="GO" id="GO:0009307">
    <property type="term" value="P:DNA restriction-modification system"/>
    <property type="evidence" value="ECO:0007669"/>
    <property type="project" value="UniProtKB-KW"/>
</dbReference>
<dbReference type="GO" id="GO:0003677">
    <property type="term" value="F:DNA binding"/>
    <property type="evidence" value="ECO:0007669"/>
    <property type="project" value="InterPro"/>
</dbReference>
<dbReference type="Proteomes" id="UP000297597">
    <property type="component" value="Unassembled WGS sequence"/>
</dbReference>
<keyword evidence="7" id="KW-1185">Reference proteome</keyword>
<feature type="domain" description="DNA methylase N-4/N-6" evidence="5">
    <location>
        <begin position="114"/>
        <end position="168"/>
    </location>
</feature>
<dbReference type="EMBL" id="QFFZ01000013">
    <property type="protein sequence ID" value="TEB11570.1"/>
    <property type="molecule type" value="Genomic_DNA"/>
</dbReference>
<evidence type="ECO:0000259" key="5">
    <source>
        <dbReference type="Pfam" id="PF01555"/>
    </source>
</evidence>